<feature type="region of interest" description="Disordered" evidence="1">
    <location>
        <begin position="1"/>
        <end position="22"/>
    </location>
</feature>
<protein>
    <submittedName>
        <fullName evidence="2">Uncharacterized protein</fullName>
    </submittedName>
</protein>
<name>A0A6J5N2W8_9CAUD</name>
<evidence type="ECO:0000313" key="2">
    <source>
        <dbReference type="EMBL" id="CAB4151693.1"/>
    </source>
</evidence>
<dbReference type="EMBL" id="LR796563">
    <property type="protein sequence ID" value="CAB4151693.1"/>
    <property type="molecule type" value="Genomic_DNA"/>
</dbReference>
<proteinExistence type="predicted"/>
<organism evidence="2">
    <name type="scientific">uncultured Caudovirales phage</name>
    <dbReference type="NCBI Taxonomy" id="2100421"/>
    <lineage>
        <taxon>Viruses</taxon>
        <taxon>Duplodnaviria</taxon>
        <taxon>Heunggongvirae</taxon>
        <taxon>Uroviricota</taxon>
        <taxon>Caudoviricetes</taxon>
        <taxon>Peduoviridae</taxon>
        <taxon>Maltschvirus</taxon>
        <taxon>Maltschvirus maltsch</taxon>
    </lineage>
</organism>
<evidence type="ECO:0000256" key="1">
    <source>
        <dbReference type="SAM" id="MobiDB-lite"/>
    </source>
</evidence>
<reference evidence="2" key="1">
    <citation type="submission" date="2020-04" db="EMBL/GenBank/DDBJ databases">
        <authorList>
            <person name="Chiriac C."/>
            <person name="Salcher M."/>
            <person name="Ghai R."/>
            <person name="Kavagutti S V."/>
        </authorList>
    </citation>
    <scope>NUCLEOTIDE SEQUENCE</scope>
</reference>
<sequence>MERRQGGQAERMSKLQKRRPEILCPGRKLQTPIEKKATTLAIKADRDRWTALMAQPLNKWKLIK</sequence>
<accession>A0A6J5N2W8</accession>
<gene>
    <name evidence="2" type="ORF">UFOVP583_30</name>
</gene>